<evidence type="ECO:0000256" key="11">
    <source>
        <dbReference type="ARBA" id="ARBA00023136"/>
    </source>
</evidence>
<comment type="subcellular location">
    <subcellularLocation>
        <location evidence="1 15">Cytoplasmic vesicle</location>
        <location evidence="1 15">COPI-coated vesicle membrane</location>
        <topology evidence="1 15">Peripheral membrane protein</topology>
        <orientation evidence="1 15">Cytoplasmic side</orientation>
    </subcellularLocation>
    <subcellularLocation>
        <location evidence="15">Golgi apparatus membrane</location>
        <topology evidence="15">Peripheral membrane protein</topology>
        <orientation evidence="15">Cytoplasmic side</orientation>
    </subcellularLocation>
    <text evidence="15">The coatomer is cytoplasmic or polymerized on the cytoplasmic side of the Golgi, as well as on the vesicles/buds originating from it.</text>
</comment>
<dbReference type="PROSITE" id="PS50294">
    <property type="entry name" value="WD_REPEATS_REGION"/>
    <property type="match status" value="2"/>
</dbReference>
<dbReference type="InterPro" id="IPR056176">
    <property type="entry name" value="TPR_COPA_B"/>
</dbReference>
<dbReference type="PANTHER" id="PTHR19876:SF2">
    <property type="entry name" value="COATOMER SUBUNIT BETA"/>
    <property type="match status" value="1"/>
</dbReference>
<comment type="function">
    <text evidence="13">The coatomer is a cytosolic protein complex that binds to dilysine motifs and reversibly associates with Golgi non-clathrin-coated vesicles, which further mediate biosynthetic protein transport from the ER, via the Golgi up to the trans Golgi network. Coatomer complex is required for budding from Golgi membranes, and is essential for the retrograde Golgi-to-ER transport of dilysine-tagged proteins. In mammals, the coatomer can only be recruited by membranes associated to ADP-ribosylation factors (ARFs), which are small GTP-binding proteins; the complex also influences the Golgi structural integrity, as well as the processing, activity, and endocytic recycling of LDL receptors.</text>
</comment>
<dbReference type="Proteomes" id="UP000664940">
    <property type="component" value="Unassembled WGS sequence"/>
</dbReference>
<evidence type="ECO:0000256" key="6">
    <source>
        <dbReference type="ARBA" id="ARBA00022574"/>
    </source>
</evidence>
<evidence type="ECO:0000256" key="12">
    <source>
        <dbReference type="ARBA" id="ARBA00023329"/>
    </source>
</evidence>
<dbReference type="FunFam" id="1.25.40.470:FF:000001">
    <property type="entry name" value="Coatomer subunit beta"/>
    <property type="match status" value="1"/>
</dbReference>
<dbReference type="Pfam" id="PF23953">
    <property type="entry name" value="TPR_COPA_B"/>
    <property type="match status" value="1"/>
</dbReference>
<keyword evidence="9 15" id="KW-0653">Protein transport</keyword>
<keyword evidence="11 15" id="KW-0472">Membrane</keyword>
<dbReference type="SUPFAM" id="SSF50969">
    <property type="entry name" value="YVTN repeat-like/Quinoprotein amine dehydrogenase"/>
    <property type="match status" value="1"/>
</dbReference>
<evidence type="ECO:0000256" key="15">
    <source>
        <dbReference type="PIRNR" id="PIRNR005567"/>
    </source>
</evidence>
<dbReference type="CDD" id="cd22947">
    <property type="entry name" value="Coatomer_WDAD_beta-like"/>
    <property type="match status" value="1"/>
</dbReference>
<feature type="domain" description="COPA/B TPR" evidence="19">
    <location>
        <begin position="484"/>
        <end position="664"/>
    </location>
</feature>
<dbReference type="InterPro" id="IPR015943">
    <property type="entry name" value="WD40/YVTN_repeat-like_dom_sf"/>
</dbReference>
<dbReference type="InterPro" id="IPR016453">
    <property type="entry name" value="COPB2"/>
</dbReference>
<dbReference type="GO" id="GO:0006888">
    <property type="term" value="P:endoplasmic reticulum to Golgi vesicle-mediated transport"/>
    <property type="evidence" value="ECO:0007669"/>
    <property type="project" value="TreeGrafter"/>
</dbReference>
<evidence type="ECO:0000256" key="7">
    <source>
        <dbReference type="ARBA" id="ARBA00022737"/>
    </source>
</evidence>
<dbReference type="GO" id="GO:0006890">
    <property type="term" value="P:retrograde vesicle-mediated transport, Golgi to endoplasmic reticulum"/>
    <property type="evidence" value="ECO:0007669"/>
    <property type="project" value="TreeGrafter"/>
</dbReference>
<dbReference type="PROSITE" id="PS50082">
    <property type="entry name" value="WD_REPEATS_2"/>
    <property type="match status" value="3"/>
</dbReference>
<dbReference type="SMART" id="SM00320">
    <property type="entry name" value="WD40"/>
    <property type="match status" value="4"/>
</dbReference>
<evidence type="ECO:0000256" key="17">
    <source>
        <dbReference type="SAM" id="MobiDB-lite"/>
    </source>
</evidence>
<dbReference type="AlphaFoldDB" id="A0A833ZUH2"/>
<dbReference type="InterPro" id="IPR006692">
    <property type="entry name" value="Beta-prop_COPA/B_2nd"/>
</dbReference>
<comment type="subunit">
    <text evidence="15">Oligomeric complex that consists of at least the alpha, beta, beta', gamma, delta, epsilon and zeta subunits.</text>
</comment>
<comment type="function">
    <text evidence="14">This coatomer complex protein, essential for Golgi budding and vesicular trafficking, is a selective binding protein (RACK) for protein kinase C, epsilon type. It binds to Golgi membranes in a GTP-dependent manner.</text>
</comment>
<evidence type="ECO:0000313" key="20">
    <source>
        <dbReference type="EMBL" id="KAF6098984.1"/>
    </source>
</evidence>
<dbReference type="CDD" id="cd00200">
    <property type="entry name" value="WD40"/>
    <property type="match status" value="1"/>
</dbReference>
<evidence type="ECO:0000256" key="5">
    <source>
        <dbReference type="ARBA" id="ARBA00022490"/>
    </source>
</evidence>
<evidence type="ECO:0000259" key="18">
    <source>
        <dbReference type="Pfam" id="PF04053"/>
    </source>
</evidence>
<evidence type="ECO:0000256" key="4">
    <source>
        <dbReference type="ARBA" id="ARBA00022448"/>
    </source>
</evidence>
<feature type="repeat" description="WD" evidence="16">
    <location>
        <begin position="138"/>
        <end position="180"/>
    </location>
</feature>
<evidence type="ECO:0000256" key="3">
    <source>
        <dbReference type="ARBA" id="ARBA00021083"/>
    </source>
</evidence>
<keyword evidence="12 15" id="KW-0968">Cytoplasmic vesicle</keyword>
<evidence type="ECO:0000313" key="21">
    <source>
        <dbReference type="Proteomes" id="UP000664940"/>
    </source>
</evidence>
<dbReference type="GO" id="GO:0005198">
    <property type="term" value="F:structural molecule activity"/>
    <property type="evidence" value="ECO:0007669"/>
    <property type="project" value="UniProtKB-UniRule"/>
</dbReference>
<feature type="repeat" description="WD" evidence="16">
    <location>
        <begin position="95"/>
        <end position="127"/>
    </location>
</feature>
<evidence type="ECO:0000256" key="13">
    <source>
        <dbReference type="ARBA" id="ARBA00024791"/>
    </source>
</evidence>
<evidence type="ECO:0000256" key="1">
    <source>
        <dbReference type="ARBA" id="ARBA00004347"/>
    </source>
</evidence>
<evidence type="ECO:0000256" key="9">
    <source>
        <dbReference type="ARBA" id="ARBA00022927"/>
    </source>
</evidence>
<evidence type="ECO:0000256" key="8">
    <source>
        <dbReference type="ARBA" id="ARBA00022892"/>
    </source>
</evidence>
<dbReference type="GO" id="GO:0006891">
    <property type="term" value="P:intra-Golgi vesicle-mediated transport"/>
    <property type="evidence" value="ECO:0007669"/>
    <property type="project" value="TreeGrafter"/>
</dbReference>
<dbReference type="PANTHER" id="PTHR19876">
    <property type="entry name" value="COATOMER"/>
    <property type="match status" value="1"/>
</dbReference>
<keyword evidence="4 15" id="KW-0813">Transport</keyword>
<accession>A0A833ZUH2</accession>
<feature type="region of interest" description="Disordered" evidence="17">
    <location>
        <begin position="729"/>
        <end position="752"/>
    </location>
</feature>
<dbReference type="InterPro" id="IPR011044">
    <property type="entry name" value="Quino_amine_DH_bsu"/>
</dbReference>
<dbReference type="PIRSF" id="PIRSF005567">
    <property type="entry name" value="Coatomer_beta'_subunit"/>
    <property type="match status" value="1"/>
</dbReference>
<keyword evidence="8 15" id="KW-0931">ER-Golgi transport</keyword>
<protein>
    <recommendedName>
        <fullName evidence="3 15">Coatomer subunit beta'</fullName>
    </recommendedName>
</protein>
<evidence type="ECO:0000256" key="10">
    <source>
        <dbReference type="ARBA" id="ARBA00023034"/>
    </source>
</evidence>
<dbReference type="GO" id="GO:0000139">
    <property type="term" value="C:Golgi membrane"/>
    <property type="evidence" value="ECO:0007669"/>
    <property type="project" value="UniProtKB-SubCell"/>
</dbReference>
<keyword evidence="6 16" id="KW-0853">WD repeat</keyword>
<dbReference type="InterPro" id="IPR050844">
    <property type="entry name" value="Coatomer_complex_subunit"/>
</dbReference>
<sequence length="796" mass="90165">MPLRLDIKRKLTARSDRVKSVDLHPTEPWMLASLYNGSVCVWNHETQTLVKTFEVCDLPVRAAKFVARKNWVVTGADDMQIRVFNYNTLERVHMFEAHSDYIRCIAVHPTQPFILTSSDDMLIKLWDWDKKWSCSQVFEGHTHYVMQIVINPKDNNQFASASLDRTIKVWQLGSSSPNFTLEGLSFFQLGREEPAMSMDANGKIIWAKHSEIQQANLKAMGDAEIKDGERLPLAVKDMGSCEIYPQTIQHNPNGRFVVVCGDGEYIIYTAMALRNKSFGSAQEFAWAHDSSEYAIRESNSVVKIFKNFKEKKSFKPDFGAESIYGGFLLGVRSVNGLAFYDWDNTELIRRIEIQPKHIFWSDSGELVCIATEESFFILKYLSEKVLAAQETHEGVTEDGIEDAFEVLGEIQEIVKTGLWVGDCFIYTSSVNRLNYYVGGEIVTIAHLDRTMYLLGYIPKDNRLYLGDKELNIVSYSLLVSVLEYQTAVMRRDFSMADKVLPTIPKEQRTRVAHFLEKQGFKQQALTVSTDPEHRFELALQLGELETAYLLAVEAESEQKWKQLAELAISKCQFALAQECLHHAQDYGGLLLLATASGNASMVNKLAEGAERDGKNNVAFMSYFLQGKLDACLELLIRTGRLPEAAFLARTYLPSQVSRVVKLWRESLSKVNQKAAESLADPTEYENLFPGLKEAFVAEEWVKETHASLWPAKQYPLVTPNEERNVMEEAKGFQPSRSTAQQELDGKPASPNLVITASHSANKEEKSLLELEVDLDNLELDDIDTTDINLDEEILDD</sequence>
<dbReference type="EMBL" id="JABVXQ010000007">
    <property type="protein sequence ID" value="KAF6098984.1"/>
    <property type="molecule type" value="Genomic_DNA"/>
</dbReference>
<name>A0A833ZUH2_9CHIR</name>
<proteinExistence type="inferred from homology"/>
<dbReference type="InterPro" id="IPR001680">
    <property type="entry name" value="WD40_rpt"/>
</dbReference>
<evidence type="ECO:0000256" key="16">
    <source>
        <dbReference type="PROSITE-ProRule" id="PRU00221"/>
    </source>
</evidence>
<evidence type="ECO:0000256" key="2">
    <source>
        <dbReference type="ARBA" id="ARBA00010844"/>
    </source>
</evidence>
<dbReference type="GO" id="GO:0006886">
    <property type="term" value="P:intracellular protein transport"/>
    <property type="evidence" value="ECO:0007669"/>
    <property type="project" value="UniProtKB-UniRule"/>
</dbReference>
<gene>
    <name evidence="20" type="ORF">HJG60_003162</name>
</gene>
<evidence type="ECO:0000256" key="14">
    <source>
        <dbReference type="ARBA" id="ARBA00025693"/>
    </source>
</evidence>
<evidence type="ECO:0000259" key="19">
    <source>
        <dbReference type="Pfam" id="PF23953"/>
    </source>
</evidence>
<reference evidence="20 21" key="1">
    <citation type="journal article" date="2020" name="Nature">
        <title>Six reference-quality genomes reveal evolution of bat adaptations.</title>
        <authorList>
            <person name="Jebb D."/>
            <person name="Huang Z."/>
            <person name="Pippel M."/>
            <person name="Hughes G.M."/>
            <person name="Lavrichenko K."/>
            <person name="Devanna P."/>
            <person name="Winkler S."/>
            <person name="Jermiin L.S."/>
            <person name="Skirmuntt E.C."/>
            <person name="Katzourakis A."/>
            <person name="Burkitt-Gray L."/>
            <person name="Ray D.A."/>
            <person name="Sullivan K.A.M."/>
            <person name="Roscito J.G."/>
            <person name="Kirilenko B.M."/>
            <person name="Davalos L.M."/>
            <person name="Corthals A.P."/>
            <person name="Power M.L."/>
            <person name="Jones G."/>
            <person name="Ransome R.D."/>
            <person name="Dechmann D.K.N."/>
            <person name="Locatelli A.G."/>
            <person name="Puechmaille S.J."/>
            <person name="Fedrigo O."/>
            <person name="Jarvis E.D."/>
            <person name="Hiller M."/>
            <person name="Vernes S.C."/>
            <person name="Myers E.W."/>
            <person name="Teeling E.C."/>
        </authorList>
    </citation>
    <scope>NUCLEOTIDE SEQUENCE [LARGE SCALE GENOMIC DNA]</scope>
    <source>
        <strain evidence="20">Bat1K_MPI-CBG_1</strain>
    </source>
</reference>
<feature type="repeat" description="WD" evidence="16">
    <location>
        <begin position="11"/>
        <end position="52"/>
    </location>
</feature>
<keyword evidence="10 15" id="KW-0333">Golgi apparatus</keyword>
<dbReference type="GO" id="GO:0030126">
    <property type="term" value="C:COPI vesicle coat"/>
    <property type="evidence" value="ECO:0007669"/>
    <property type="project" value="TreeGrafter"/>
</dbReference>
<dbReference type="SUPFAM" id="SSF50978">
    <property type="entry name" value="WD40 repeat-like"/>
    <property type="match status" value="1"/>
</dbReference>
<organism evidence="20 21">
    <name type="scientific">Phyllostomus discolor</name>
    <name type="common">pale spear-nosed bat</name>
    <dbReference type="NCBI Taxonomy" id="89673"/>
    <lineage>
        <taxon>Eukaryota</taxon>
        <taxon>Metazoa</taxon>
        <taxon>Chordata</taxon>
        <taxon>Craniata</taxon>
        <taxon>Vertebrata</taxon>
        <taxon>Euteleostomi</taxon>
        <taxon>Mammalia</taxon>
        <taxon>Eutheria</taxon>
        <taxon>Laurasiatheria</taxon>
        <taxon>Chiroptera</taxon>
        <taxon>Yangochiroptera</taxon>
        <taxon>Phyllostomidae</taxon>
        <taxon>Phyllostominae</taxon>
        <taxon>Phyllostomus</taxon>
    </lineage>
</organism>
<dbReference type="Pfam" id="PF04053">
    <property type="entry name" value="B-prop_COPA_B_2nd"/>
    <property type="match status" value="1"/>
</dbReference>
<comment type="similarity">
    <text evidence="2 15">Belongs to the WD repeat COPB2 family.</text>
</comment>
<dbReference type="Gene3D" id="1.25.40.470">
    <property type="match status" value="1"/>
</dbReference>
<dbReference type="InterPro" id="IPR036322">
    <property type="entry name" value="WD40_repeat_dom_sf"/>
</dbReference>
<dbReference type="Pfam" id="PF00400">
    <property type="entry name" value="WD40"/>
    <property type="match status" value="4"/>
</dbReference>
<keyword evidence="7" id="KW-0677">Repeat</keyword>
<dbReference type="Gene3D" id="2.130.10.10">
    <property type="entry name" value="YVTN repeat-like/Quinoprotein amine dehydrogenase"/>
    <property type="match status" value="1"/>
</dbReference>
<keyword evidence="5 15" id="KW-0963">Cytoplasm</keyword>
<comment type="caution">
    <text evidence="20">The sequence shown here is derived from an EMBL/GenBank/DDBJ whole genome shotgun (WGS) entry which is preliminary data.</text>
</comment>
<feature type="domain" description="COPA/B second beta-propeller" evidence="18">
    <location>
        <begin position="209"/>
        <end position="467"/>
    </location>
</feature>